<dbReference type="EMBL" id="JBHSJE010000001">
    <property type="protein sequence ID" value="MFC4977878.1"/>
    <property type="molecule type" value="Genomic_DNA"/>
</dbReference>
<proteinExistence type="predicted"/>
<dbReference type="Proteomes" id="UP001595908">
    <property type="component" value="Unassembled WGS sequence"/>
</dbReference>
<feature type="region of interest" description="Disordered" evidence="1">
    <location>
        <begin position="206"/>
        <end position="239"/>
    </location>
</feature>
<gene>
    <name evidence="2" type="ORF">ACFPL4_05800</name>
</gene>
<dbReference type="PROSITE" id="PS51318">
    <property type="entry name" value="TAT"/>
    <property type="match status" value="1"/>
</dbReference>
<evidence type="ECO:0000256" key="1">
    <source>
        <dbReference type="SAM" id="MobiDB-lite"/>
    </source>
</evidence>
<reference evidence="3" key="1">
    <citation type="journal article" date="2019" name="Int. J. Syst. Evol. Microbiol.">
        <title>The Global Catalogue of Microorganisms (GCM) 10K type strain sequencing project: providing services to taxonomists for standard genome sequencing and annotation.</title>
        <authorList>
            <consortium name="The Broad Institute Genomics Platform"/>
            <consortium name="The Broad Institute Genome Sequencing Center for Infectious Disease"/>
            <person name="Wu L."/>
            <person name="Ma J."/>
        </authorList>
    </citation>
    <scope>NUCLEOTIDE SEQUENCE [LARGE SCALE GENOMIC DNA]</scope>
    <source>
        <strain evidence="3">ICMP 257</strain>
    </source>
</reference>
<organism evidence="2 3">
    <name type="scientific">Streptomyces atroolivaceus</name>
    <dbReference type="NCBI Taxonomy" id="66869"/>
    <lineage>
        <taxon>Bacteria</taxon>
        <taxon>Bacillati</taxon>
        <taxon>Actinomycetota</taxon>
        <taxon>Actinomycetes</taxon>
        <taxon>Kitasatosporales</taxon>
        <taxon>Streptomycetaceae</taxon>
        <taxon>Streptomyces</taxon>
    </lineage>
</organism>
<evidence type="ECO:0000313" key="2">
    <source>
        <dbReference type="EMBL" id="MFC4977878.1"/>
    </source>
</evidence>
<keyword evidence="3" id="KW-1185">Reference proteome</keyword>
<evidence type="ECO:0008006" key="4">
    <source>
        <dbReference type="Google" id="ProtNLM"/>
    </source>
</evidence>
<protein>
    <recommendedName>
        <fullName evidence="4">Secreted protein</fullName>
    </recommendedName>
</protein>
<accession>A0ABV9V3Q8</accession>
<sequence length="239" mass="25684">MKGHEDVQHDNIRGVSRRTVLTHAGVIAAAVTVTSVVPGVATAAPKAPETTPADVPTSANGWPLEKEANHVSTVWTRPVPGTGHKLDIRIGDAEAILLHVIRRYHYEVEQLNPGDLAGWQRIGTLDEKLPESNLASGTAVRIRPGAAAEGSLFPLQEITVRDILADCEGVVRWGGDDKKVDESLFYLGHGPDSTEVRDVARRLRTGEATPGRGAGVAVDPLSRTRRDRAQRLARQQAGS</sequence>
<feature type="region of interest" description="Disordered" evidence="1">
    <location>
        <begin position="44"/>
        <end position="63"/>
    </location>
</feature>
<dbReference type="InterPro" id="IPR006311">
    <property type="entry name" value="TAT_signal"/>
</dbReference>
<comment type="caution">
    <text evidence="2">The sequence shown here is derived from an EMBL/GenBank/DDBJ whole genome shotgun (WGS) entry which is preliminary data.</text>
</comment>
<dbReference type="GeneID" id="31231703"/>
<dbReference type="RefSeq" id="WP_244300037.1">
    <property type="nucleotide sequence ID" value="NZ_JBFAGR010000002.1"/>
</dbReference>
<evidence type="ECO:0000313" key="3">
    <source>
        <dbReference type="Proteomes" id="UP001595908"/>
    </source>
</evidence>
<name>A0ABV9V3Q8_STRAZ</name>
<feature type="compositionally biased region" description="Low complexity" evidence="1">
    <location>
        <begin position="44"/>
        <end position="53"/>
    </location>
</feature>